<dbReference type="Proteomes" id="UP000245076">
    <property type="component" value="Unassembled WGS sequence"/>
</dbReference>
<dbReference type="PANTHER" id="PTHR35868">
    <property type="entry name" value="DUF2804 DOMAIN-CONTAINING PROTEIN-RELATED"/>
    <property type="match status" value="1"/>
</dbReference>
<dbReference type="PANTHER" id="PTHR35868:SF3">
    <property type="entry name" value="DUF2804 DOMAIN-CONTAINING PROTEIN"/>
    <property type="match status" value="1"/>
</dbReference>
<evidence type="ECO:0000313" key="1">
    <source>
        <dbReference type="EMBL" id="GBF39404.1"/>
    </source>
</evidence>
<sequence>MSYASMNLETEIQQPTILCDPSGKVNRNAIGWSKTPLHRCNVKGHWLRKKKWNYWCFYDQNFLASFTVSDIDYAGVIFCYWLDRRTGEFQEATVITPFGKGTLLGQTVSSNARYEGKEGFLDFKMDEDGNYRIKVDFLKGTRKSIQADLILEVPNQWESLNVVVPWNRNRFQFTHKLFGLGAKGKVTTDSKSYEFKPKDSFGVLDYGRGVWPYFSKWNWASMSYRPGGNEVYGMNLGGGWTDGTGTTENALLINGRIYKIPSVIAFEFDKKDLKKPWMIYSKESKAVELVFTPDFRRKAYSNMGIIASKVNQMIGSFDGVFRIGKSEFRIESGQGWAEDHIARW</sequence>
<dbReference type="InterPro" id="IPR021243">
    <property type="entry name" value="DUF2804"/>
</dbReference>
<gene>
    <name evidence="1" type="ORF">LPTSP1_24060</name>
</gene>
<comment type="caution">
    <text evidence="1">The sequence shown here is derived from an EMBL/GenBank/DDBJ whole genome shotgun (WGS) entry which is preliminary data.</text>
</comment>
<keyword evidence="2" id="KW-1185">Reference proteome</keyword>
<organism evidence="1 2">
    <name type="scientific">Leptospira johnsonii</name>
    <dbReference type="NCBI Taxonomy" id="1917820"/>
    <lineage>
        <taxon>Bacteria</taxon>
        <taxon>Pseudomonadati</taxon>
        <taxon>Spirochaetota</taxon>
        <taxon>Spirochaetia</taxon>
        <taxon>Leptospirales</taxon>
        <taxon>Leptospiraceae</taxon>
        <taxon>Leptospira</taxon>
    </lineage>
</organism>
<dbReference type="Pfam" id="PF10974">
    <property type="entry name" value="DUF2804"/>
    <property type="match status" value="1"/>
</dbReference>
<protein>
    <recommendedName>
        <fullName evidence="3">PF10974 family protein</fullName>
    </recommendedName>
</protein>
<dbReference type="AlphaFoldDB" id="A0A2P2D429"/>
<name>A0A2P2D429_9LEPT</name>
<reference evidence="1 2" key="1">
    <citation type="submission" date="2018-02" db="EMBL/GenBank/DDBJ databases">
        <title>Novel Leptospira species isolated from soil and water in Japan.</title>
        <authorList>
            <person name="Nakao R."/>
            <person name="Masuzawa T."/>
        </authorList>
    </citation>
    <scope>NUCLEOTIDE SEQUENCE [LARGE SCALE GENOMIC DNA]</scope>
    <source>
        <strain evidence="1 2">E8</strain>
    </source>
</reference>
<proteinExistence type="predicted"/>
<evidence type="ECO:0008006" key="3">
    <source>
        <dbReference type="Google" id="ProtNLM"/>
    </source>
</evidence>
<evidence type="ECO:0000313" key="2">
    <source>
        <dbReference type="Proteomes" id="UP000245076"/>
    </source>
</evidence>
<accession>A0A2P2D429</accession>
<dbReference type="EMBL" id="BFAY01000011">
    <property type="protein sequence ID" value="GBF39404.1"/>
    <property type="molecule type" value="Genomic_DNA"/>
</dbReference>